<name>A0ABT3G7P8_9BACT</name>
<evidence type="ECO:0000313" key="2">
    <source>
        <dbReference type="EMBL" id="MCW1915874.1"/>
    </source>
</evidence>
<feature type="domain" description="FAD-dependent urate hydroxylase HpyO/Asp monooxygenase CreE-like FAD/NAD(P)-binding" evidence="1">
    <location>
        <begin position="8"/>
        <end position="173"/>
    </location>
</feature>
<organism evidence="2 3">
    <name type="scientific">Luteolibacter rhizosphaerae</name>
    <dbReference type="NCBI Taxonomy" id="2989719"/>
    <lineage>
        <taxon>Bacteria</taxon>
        <taxon>Pseudomonadati</taxon>
        <taxon>Verrucomicrobiota</taxon>
        <taxon>Verrucomicrobiia</taxon>
        <taxon>Verrucomicrobiales</taxon>
        <taxon>Verrucomicrobiaceae</taxon>
        <taxon>Luteolibacter</taxon>
    </lineage>
</organism>
<protein>
    <submittedName>
        <fullName evidence="2">FAD/NAD(P)-binding protein</fullName>
    </submittedName>
</protein>
<dbReference type="EMBL" id="JAPDDR010000011">
    <property type="protein sequence ID" value="MCW1915874.1"/>
    <property type="molecule type" value="Genomic_DNA"/>
</dbReference>
<reference evidence="2" key="1">
    <citation type="submission" date="2022-10" db="EMBL/GenBank/DDBJ databases">
        <title>Luteolibacter sp. GHJ8, whole genome shotgun sequencing project.</title>
        <authorList>
            <person name="Zhao G."/>
            <person name="Shen L."/>
        </authorList>
    </citation>
    <scope>NUCLEOTIDE SEQUENCE</scope>
    <source>
        <strain evidence="2">GHJ8</strain>
    </source>
</reference>
<accession>A0ABT3G7P8</accession>
<proteinExistence type="predicted"/>
<keyword evidence="3" id="KW-1185">Reference proteome</keyword>
<evidence type="ECO:0000313" key="3">
    <source>
        <dbReference type="Proteomes" id="UP001165653"/>
    </source>
</evidence>
<dbReference type="InterPro" id="IPR036188">
    <property type="entry name" value="FAD/NAD-bd_sf"/>
</dbReference>
<dbReference type="SUPFAM" id="SSF51905">
    <property type="entry name" value="FAD/NAD(P)-binding domain"/>
    <property type="match status" value="1"/>
</dbReference>
<sequence>MNPCQSLAIVGSGPSAIYLLRHILQNSGVLQRSLATVTVIEKASILGVGMPYSPQMSDRHNMSNISSEEIPALVETFADWLRAQDSSTLLELGIGDLAIKDDAIYPRIALGRYLQSQYRLIVGKLGEQGIDVRERPGLEVIDVKDLPREKSVLVVTADGKEEAFHRVVLATGHRWPDQDCVPAGYFASPWPISKLLPRAGEKFDFAVGTLGASLSAFDVIASLAHRHGTFEQAPGGAMIYHPSPGTEEFKVVMHSAQGLLPHLQFDQVEAMREIYRHVRRRELLDLLDAEGFLRIDTYFDHVCRPHLIQAFERDRMPELVSKLSEPSFGLRDFVEEMTTRHDYANAFEGMRREMQEARRSVIGHRPIHWKELIDDLMYTLNFHAELMPAEDHLTLQEVVLPFQMNVIAAMPLSSAETLLALYDAGKLALEPGKAKVTGKDPHGGYTTGVIEDGEGEGAGTNYRMFVDCSGQKPLELDEYPFPGLVSTHTASRARVPFVDPEVAKSLDADKREHLLQREGEIMYHVGGVGVDGAYRLVARNGESSPRIHEISFPHTTGFRPYSYGLQACSDTSAIVVQAWLEELEKGHPVKADVADYTRVYDKIGEDHQK</sequence>
<dbReference type="PANTHER" id="PTHR40254:SF1">
    <property type="entry name" value="BLR0577 PROTEIN"/>
    <property type="match status" value="1"/>
</dbReference>
<dbReference type="Pfam" id="PF13454">
    <property type="entry name" value="NAD_binding_9"/>
    <property type="match status" value="1"/>
</dbReference>
<evidence type="ECO:0000259" key="1">
    <source>
        <dbReference type="Pfam" id="PF13454"/>
    </source>
</evidence>
<dbReference type="InterPro" id="IPR038732">
    <property type="entry name" value="HpyO/CreE_NAD-binding"/>
</dbReference>
<gene>
    <name evidence="2" type="ORF">OJ996_19965</name>
</gene>
<dbReference type="PANTHER" id="PTHR40254">
    <property type="entry name" value="BLR0577 PROTEIN"/>
    <property type="match status" value="1"/>
</dbReference>
<dbReference type="Proteomes" id="UP001165653">
    <property type="component" value="Unassembled WGS sequence"/>
</dbReference>
<comment type="caution">
    <text evidence="2">The sequence shown here is derived from an EMBL/GenBank/DDBJ whole genome shotgun (WGS) entry which is preliminary data.</text>
</comment>
<dbReference type="InterPro" id="IPR052189">
    <property type="entry name" value="L-asp_N-monooxygenase_NS-form"/>
</dbReference>